<dbReference type="KEGG" id="vai:BU251_04970"/>
<keyword evidence="3" id="KW-1185">Reference proteome</keyword>
<dbReference type="AlphaFoldDB" id="A0A410P4J4"/>
<dbReference type="Proteomes" id="UP000287243">
    <property type="component" value="Chromosome"/>
</dbReference>
<sequence length="376" mass="41824">MKTVYFDLLGGVSGDMTVAAFIDMGVNLDCVRRGLRKIDLDGYTVKTHRVQRGHGNALRFDVVVRREKNFSYQEIMRLIKTSRLGRGVQERMVKVYEALKAAEGRVHGHAHHDMRFHQLGEVDSFVDIAAACICMDACRASRLLYSAIPLGLKIAPAVSVMLEGQEVYFTSWPFENVTPTGLAILRALGTQTSGQVQERFVYGRCGYGAGTADPPGMANVLRIAELDAAKRFLESDTVLVLEANIDDTQPQIYAYVCERLLEAGALDVSLQGVIMKKSRPGILLTVLSDASNFDKISDIVFRETTTIGLRYYPVSRIKLPRSCGKVRVAGETLKIKTVVLPDGSRRSLPEYEDCLRAAKRTGRPLQEIMEFVKKRT</sequence>
<keyword evidence="1" id="KW-0533">Nickel</keyword>
<dbReference type="OrthoDB" id="9765625at2"/>
<dbReference type="EMBL" id="CP019384">
    <property type="protein sequence ID" value="QAT17127.1"/>
    <property type="molecule type" value="Genomic_DNA"/>
</dbReference>
<dbReference type="InterPro" id="IPR002822">
    <property type="entry name" value="Ni_insertion"/>
</dbReference>
<evidence type="ECO:0000313" key="2">
    <source>
        <dbReference type="EMBL" id="QAT17127.1"/>
    </source>
</evidence>
<reference evidence="2 3" key="1">
    <citation type="submission" date="2017-01" db="EMBL/GenBank/DDBJ databases">
        <title>First insights into the biology of 'candidatus Vampirococcus archaeovorus'.</title>
        <authorList>
            <person name="Kizina J."/>
            <person name="Jordan S."/>
            <person name="Stueber K."/>
            <person name="Reinhardt R."/>
            <person name="Harder J."/>
        </authorList>
    </citation>
    <scope>NUCLEOTIDE SEQUENCE [LARGE SCALE GENOMIC DNA]</scope>
    <source>
        <strain evidence="2 3">LiM</strain>
    </source>
</reference>
<dbReference type="Gene3D" id="3.30.70.1380">
    <property type="entry name" value="Transcriptional regulatory protein pf0864 domain like"/>
    <property type="match status" value="1"/>
</dbReference>
<accession>A0A410P4J4</accession>
<gene>
    <name evidence="2" type="ORF">BU251_04970</name>
</gene>
<evidence type="ECO:0000313" key="3">
    <source>
        <dbReference type="Proteomes" id="UP000287243"/>
    </source>
</evidence>
<name>A0A410P4J4_VELA1</name>
<organism evidence="2 3">
    <name type="scientific">Velamenicoccus archaeovorus</name>
    <dbReference type="NCBI Taxonomy" id="1930593"/>
    <lineage>
        <taxon>Bacteria</taxon>
        <taxon>Pseudomonadati</taxon>
        <taxon>Candidatus Omnitrophota</taxon>
        <taxon>Candidatus Velamenicoccus</taxon>
    </lineage>
</organism>
<dbReference type="PANTHER" id="PTHR36566">
    <property type="entry name" value="NICKEL INSERTION PROTEIN-RELATED"/>
    <property type="match status" value="1"/>
</dbReference>
<dbReference type="PANTHER" id="PTHR36566:SF1">
    <property type="entry name" value="PYRIDINIUM-3,5-BISTHIOCARBOXYLIC ACID MONONUCLEOTIDE NICKEL INSERTION PROTEIN"/>
    <property type="match status" value="1"/>
</dbReference>
<dbReference type="RefSeq" id="WP_128699780.1">
    <property type="nucleotide sequence ID" value="NZ_CP019384.1"/>
</dbReference>
<dbReference type="Pfam" id="PF01969">
    <property type="entry name" value="Ni_insertion"/>
    <property type="match status" value="1"/>
</dbReference>
<evidence type="ECO:0000256" key="1">
    <source>
        <dbReference type="ARBA" id="ARBA00022596"/>
    </source>
</evidence>
<proteinExistence type="predicted"/>
<protein>
    <submittedName>
        <fullName evidence="2">Putative nickel insertion protein</fullName>
    </submittedName>
</protein>